<sequence>MAYNYASRPFPEALRKIAGGNVNKFALDLEKEVYANNATELALPVEKRVTTATGCIYKYYMMPVEGKLGCSVGTTPSRRAVFEFDEELND</sequence>
<keyword evidence="2" id="KW-1185">Reference proteome</keyword>
<gene>
    <name evidence="1" type="ORF">CYNAS_LOCUS15708</name>
</gene>
<organism evidence="1 2">
    <name type="scientific">Cylicocyclus nassatus</name>
    <name type="common">Nematode worm</name>
    <dbReference type="NCBI Taxonomy" id="53992"/>
    <lineage>
        <taxon>Eukaryota</taxon>
        <taxon>Metazoa</taxon>
        <taxon>Ecdysozoa</taxon>
        <taxon>Nematoda</taxon>
        <taxon>Chromadorea</taxon>
        <taxon>Rhabditida</taxon>
        <taxon>Rhabditina</taxon>
        <taxon>Rhabditomorpha</taxon>
        <taxon>Strongyloidea</taxon>
        <taxon>Strongylidae</taxon>
        <taxon>Cylicocyclus</taxon>
    </lineage>
</organism>
<comment type="caution">
    <text evidence="1">The sequence shown here is derived from an EMBL/GenBank/DDBJ whole genome shotgun (WGS) entry which is preliminary data.</text>
</comment>
<evidence type="ECO:0000313" key="1">
    <source>
        <dbReference type="EMBL" id="CAJ0603725.1"/>
    </source>
</evidence>
<evidence type="ECO:0000313" key="2">
    <source>
        <dbReference type="Proteomes" id="UP001176961"/>
    </source>
</evidence>
<dbReference type="EMBL" id="CATQJL010000305">
    <property type="protein sequence ID" value="CAJ0603725.1"/>
    <property type="molecule type" value="Genomic_DNA"/>
</dbReference>
<reference evidence="1" key="1">
    <citation type="submission" date="2023-07" db="EMBL/GenBank/DDBJ databases">
        <authorList>
            <consortium name="CYATHOMIX"/>
        </authorList>
    </citation>
    <scope>NUCLEOTIDE SEQUENCE</scope>
    <source>
        <strain evidence="1">N/A</strain>
    </source>
</reference>
<name>A0AA36MAR4_CYLNA</name>
<dbReference type="Proteomes" id="UP001176961">
    <property type="component" value="Unassembled WGS sequence"/>
</dbReference>
<accession>A0AA36MAR4</accession>
<protein>
    <submittedName>
        <fullName evidence="1">Uncharacterized protein</fullName>
    </submittedName>
</protein>
<proteinExistence type="predicted"/>
<dbReference type="AlphaFoldDB" id="A0AA36MAR4"/>